<keyword evidence="4 16" id="KW-0479">Metal-binding</keyword>
<dbReference type="GO" id="GO:0034039">
    <property type="term" value="F:8-oxo-7,8-dihydroguanine DNA N-glycosylase activity"/>
    <property type="evidence" value="ECO:0007669"/>
    <property type="project" value="TreeGrafter"/>
</dbReference>
<dbReference type="InterPro" id="IPR010979">
    <property type="entry name" value="Ribosomal_uS13-like_H2TH"/>
</dbReference>
<dbReference type="NCBIfam" id="NF010551">
    <property type="entry name" value="PRK13945.1"/>
    <property type="match status" value="1"/>
</dbReference>
<dbReference type="InterPro" id="IPR000214">
    <property type="entry name" value="Znf_DNA_glyclase/AP_lyase"/>
</dbReference>
<accession>A0A1Z4N6M0</accession>
<keyword evidence="8 16" id="KW-0862">Zinc</keyword>
<evidence type="ECO:0000256" key="8">
    <source>
        <dbReference type="ARBA" id="ARBA00022833"/>
    </source>
</evidence>
<feature type="active site" description="Proton donor; for beta-elimination activity" evidence="16">
    <location>
        <position position="60"/>
    </location>
</feature>
<name>A0A1Z4N6M0_9CYAN</name>
<dbReference type="PROSITE" id="PS51066">
    <property type="entry name" value="ZF_FPG_2"/>
    <property type="match status" value="1"/>
</dbReference>
<dbReference type="SMART" id="SM00898">
    <property type="entry name" value="Fapy_DNA_glyco"/>
    <property type="match status" value="1"/>
</dbReference>
<feature type="active site" description="Proton donor; for delta-elimination activity" evidence="16">
    <location>
        <position position="283"/>
    </location>
</feature>
<evidence type="ECO:0000256" key="12">
    <source>
        <dbReference type="ARBA" id="ARBA00023268"/>
    </source>
</evidence>
<comment type="catalytic activity">
    <reaction evidence="1 16">
        <text>Hydrolysis of DNA containing ring-opened 7-methylguanine residues, releasing 2,6-diamino-4-hydroxy-5-(N-methyl)formamidopyrimidine.</text>
        <dbReference type="EC" id="3.2.2.23"/>
    </reaction>
</comment>
<dbReference type="SUPFAM" id="SSF57716">
    <property type="entry name" value="Glucocorticoid receptor-like (DNA-binding domain)"/>
    <property type="match status" value="1"/>
</dbReference>
<dbReference type="InterPro" id="IPR015886">
    <property type="entry name" value="H2TH_FPG"/>
</dbReference>
<dbReference type="InterPro" id="IPR015887">
    <property type="entry name" value="DNA_glyclase_Znf_dom_DNA_BS"/>
</dbReference>
<proteinExistence type="inferred from homology"/>
<dbReference type="Pfam" id="PF01149">
    <property type="entry name" value="Fapy_DNA_glyco"/>
    <property type="match status" value="1"/>
</dbReference>
<feature type="binding site" evidence="16">
    <location>
        <position position="174"/>
    </location>
    <ligand>
        <name>DNA</name>
        <dbReference type="ChEBI" id="CHEBI:16991"/>
    </ligand>
</feature>
<dbReference type="SUPFAM" id="SSF46946">
    <property type="entry name" value="S13-like H2TH domain"/>
    <property type="match status" value="1"/>
</dbReference>
<dbReference type="CDD" id="cd08966">
    <property type="entry name" value="EcFpg-like_N"/>
    <property type="match status" value="1"/>
</dbReference>
<dbReference type="Pfam" id="PF06827">
    <property type="entry name" value="zf-FPG_IleRS"/>
    <property type="match status" value="1"/>
</dbReference>
<protein>
    <recommendedName>
        <fullName evidence="16">Formamidopyrimidine-DNA glycosylase</fullName>
        <shortName evidence="16">Fapy-DNA glycosylase</shortName>
        <ecNumber evidence="16">3.2.2.23</ecNumber>
    </recommendedName>
    <alternativeName>
        <fullName evidence="16">DNA-(apurinic or apyrimidinic site) lyase MutM</fullName>
        <shortName evidence="16">AP lyase MutM</shortName>
        <ecNumber evidence="16">4.2.99.18</ecNumber>
    </alternativeName>
</protein>
<dbReference type="InterPro" id="IPR010663">
    <property type="entry name" value="Znf_FPG/IleRS"/>
</dbReference>
<sequence>MPELPEVETVRRGLNQLTLNQEITGGDVLLDRTIAYPFSVGEFIDGIKGSAITSWYRRGKYLLAQLTPDPQAKIQGEHPNSPSSPAWLGAHLRMTGQLLWLHRDEPLHKHTRVRLFFGDQQELRFVDQRTFGQMWWVPPNVAVESIITGLAKLAVDPFSPEFTVEYLAQKLKNRRRPIKTALLDQSVVAGLGNIYADEALFKSGILPETFCTDLRPKQIELLRTAIIQVLEASIAAGGTTFSNFLNVKGVNGNYGGVALVYNRTGEPCRVCGNVIQRIKLAGRSSHFCPECQH</sequence>
<feature type="binding site" evidence="16">
    <location>
        <position position="129"/>
    </location>
    <ligand>
        <name>DNA</name>
        <dbReference type="ChEBI" id="CHEBI:16991"/>
    </ligand>
</feature>
<evidence type="ECO:0000256" key="10">
    <source>
        <dbReference type="ARBA" id="ARBA00023204"/>
    </source>
</evidence>
<evidence type="ECO:0000256" key="3">
    <source>
        <dbReference type="ARBA" id="ARBA00011245"/>
    </source>
</evidence>
<dbReference type="FunFam" id="1.10.8.50:FF:000003">
    <property type="entry name" value="Formamidopyrimidine-DNA glycosylase"/>
    <property type="match status" value="1"/>
</dbReference>
<dbReference type="Gene3D" id="3.20.190.10">
    <property type="entry name" value="MutM-like, N-terminal"/>
    <property type="match status" value="1"/>
</dbReference>
<keyword evidence="10 16" id="KW-0234">DNA repair</keyword>
<dbReference type="Pfam" id="PF06831">
    <property type="entry name" value="H2TH"/>
    <property type="match status" value="1"/>
</dbReference>
<evidence type="ECO:0000256" key="9">
    <source>
        <dbReference type="ARBA" id="ARBA00023125"/>
    </source>
</evidence>
<evidence type="ECO:0000256" key="11">
    <source>
        <dbReference type="ARBA" id="ARBA00023239"/>
    </source>
</evidence>
<keyword evidence="11 16" id="KW-0456">Lyase</keyword>
<dbReference type="GO" id="GO:0008270">
    <property type="term" value="F:zinc ion binding"/>
    <property type="evidence" value="ECO:0007669"/>
    <property type="project" value="UniProtKB-UniRule"/>
</dbReference>
<feature type="active site" description="Schiff-base intermediate with DNA" evidence="16">
    <location>
        <position position="2"/>
    </location>
</feature>
<dbReference type="PROSITE" id="PS01242">
    <property type="entry name" value="ZF_FPG_1"/>
    <property type="match status" value="1"/>
</dbReference>
<evidence type="ECO:0000256" key="16">
    <source>
        <dbReference type="HAMAP-Rule" id="MF_00103"/>
    </source>
</evidence>
<dbReference type="SMART" id="SM01232">
    <property type="entry name" value="H2TH"/>
    <property type="match status" value="1"/>
</dbReference>
<evidence type="ECO:0000259" key="18">
    <source>
        <dbReference type="PROSITE" id="PS51068"/>
    </source>
</evidence>
<dbReference type="GO" id="GO:0140078">
    <property type="term" value="F:class I DNA-(apurinic or apyrimidinic site) endonuclease activity"/>
    <property type="evidence" value="ECO:0007669"/>
    <property type="project" value="UniProtKB-EC"/>
</dbReference>
<evidence type="ECO:0000256" key="15">
    <source>
        <dbReference type="ARBA" id="ARBA00060177"/>
    </source>
</evidence>
<evidence type="ECO:0000313" key="19">
    <source>
        <dbReference type="EMBL" id="BAZ01354.1"/>
    </source>
</evidence>
<dbReference type="Proteomes" id="UP000218785">
    <property type="component" value="Chromosome"/>
</dbReference>
<comment type="function">
    <text evidence="15">Involved in base excision repair of DNA damaged by oxidation or by mutagenic agents. Acts as a DNA glycosylase that recognizes and removes damaged bases. Has a preference for oxidized purines, such as 7,8-dihydro-8-oxoguanine (8-oxoG). Has AP (apurinic/apyrimidinic) lyase activity and introduces nicks in the DNA strand. Cleaves the DNA backbone by beta-delta elimination to generate a single-strand break at the site of the removed base with both 3'- and 5'-phosphates.</text>
</comment>
<dbReference type="PROSITE" id="PS51068">
    <property type="entry name" value="FPG_CAT"/>
    <property type="match status" value="1"/>
</dbReference>
<feature type="domain" description="FPG-type" evidence="17">
    <location>
        <begin position="259"/>
        <end position="293"/>
    </location>
</feature>
<keyword evidence="5 16" id="KW-0227">DNA damage</keyword>
<reference evidence="19 20" key="1">
    <citation type="submission" date="2017-06" db="EMBL/GenBank/DDBJ databases">
        <title>Genome sequencing of cyanobaciteial culture collection at National Institute for Environmental Studies (NIES).</title>
        <authorList>
            <person name="Hirose Y."/>
            <person name="Shimura Y."/>
            <person name="Fujisawa T."/>
            <person name="Nakamura Y."/>
            <person name="Kawachi M."/>
        </authorList>
    </citation>
    <scope>NUCLEOTIDE SEQUENCE [LARGE SCALE GENOMIC DNA]</scope>
    <source>
        <strain evidence="19 20">NIES-37</strain>
    </source>
</reference>
<keyword evidence="9 16" id="KW-0238">DNA-binding</keyword>
<comment type="cofactor">
    <cofactor evidence="16">
        <name>Zn(2+)</name>
        <dbReference type="ChEBI" id="CHEBI:29105"/>
    </cofactor>
    <text evidence="16">Binds 1 zinc ion per subunit.</text>
</comment>
<evidence type="ECO:0000256" key="4">
    <source>
        <dbReference type="ARBA" id="ARBA00022723"/>
    </source>
</evidence>
<dbReference type="AlphaFoldDB" id="A0A1Z4N6M0"/>
<dbReference type="InterPro" id="IPR020629">
    <property type="entry name" value="FPG_Glyclase"/>
</dbReference>
<evidence type="ECO:0000256" key="2">
    <source>
        <dbReference type="ARBA" id="ARBA00009409"/>
    </source>
</evidence>
<dbReference type="NCBIfam" id="NF002211">
    <property type="entry name" value="PRK01103.1"/>
    <property type="match status" value="1"/>
</dbReference>
<dbReference type="PANTHER" id="PTHR22993:SF9">
    <property type="entry name" value="FORMAMIDOPYRIMIDINE-DNA GLYCOSYLASE"/>
    <property type="match status" value="1"/>
</dbReference>
<dbReference type="GO" id="GO:0003684">
    <property type="term" value="F:damaged DNA binding"/>
    <property type="evidence" value="ECO:0007669"/>
    <property type="project" value="InterPro"/>
</dbReference>
<comment type="catalytic activity">
    <reaction evidence="14 16">
        <text>2'-deoxyribonucleotide-(2'-deoxyribose 5'-phosphate)-2'-deoxyribonucleotide-DNA = a 3'-end 2'-deoxyribonucleotide-(2,3-dehydro-2,3-deoxyribose 5'-phosphate)-DNA + a 5'-end 5'-phospho-2'-deoxyribonucleoside-DNA + H(+)</text>
        <dbReference type="Rhea" id="RHEA:66592"/>
        <dbReference type="Rhea" id="RHEA-COMP:13180"/>
        <dbReference type="Rhea" id="RHEA-COMP:16897"/>
        <dbReference type="Rhea" id="RHEA-COMP:17067"/>
        <dbReference type="ChEBI" id="CHEBI:15378"/>
        <dbReference type="ChEBI" id="CHEBI:136412"/>
        <dbReference type="ChEBI" id="CHEBI:157695"/>
        <dbReference type="ChEBI" id="CHEBI:167181"/>
        <dbReference type="EC" id="4.2.99.18"/>
    </reaction>
</comment>
<dbReference type="InterPro" id="IPR035937">
    <property type="entry name" value="FPG_N"/>
</dbReference>
<feature type="domain" description="Formamidopyrimidine-DNA glycosylase catalytic" evidence="18">
    <location>
        <begin position="2"/>
        <end position="132"/>
    </location>
</feature>
<dbReference type="NCBIfam" id="TIGR00577">
    <property type="entry name" value="fpg"/>
    <property type="match status" value="1"/>
</dbReference>
<comment type="similarity">
    <text evidence="2 16">Belongs to the FPG family.</text>
</comment>
<dbReference type="GO" id="GO:0003690">
    <property type="term" value="F:double-stranded DNA binding"/>
    <property type="evidence" value="ECO:0007669"/>
    <property type="project" value="UniProtKB-ARBA"/>
</dbReference>
<dbReference type="EC" id="4.2.99.18" evidence="16"/>
<organism evidence="19 20">
    <name type="scientific">Tolypothrix tenuis PCC 7101</name>
    <dbReference type="NCBI Taxonomy" id="231146"/>
    <lineage>
        <taxon>Bacteria</taxon>
        <taxon>Bacillati</taxon>
        <taxon>Cyanobacteriota</taxon>
        <taxon>Cyanophyceae</taxon>
        <taxon>Nostocales</taxon>
        <taxon>Tolypothrichaceae</taxon>
        <taxon>Tolypothrix</taxon>
    </lineage>
</organism>
<dbReference type="EC" id="3.2.2.23" evidence="16"/>
<evidence type="ECO:0000256" key="6">
    <source>
        <dbReference type="ARBA" id="ARBA00022771"/>
    </source>
</evidence>
<dbReference type="PANTHER" id="PTHR22993">
    <property type="entry name" value="FORMAMIDOPYRIMIDINE-DNA GLYCOSYLASE"/>
    <property type="match status" value="1"/>
</dbReference>
<keyword evidence="13 16" id="KW-0326">Glycosidase</keyword>
<keyword evidence="6 16" id="KW-0863">Zinc-finger</keyword>
<feature type="binding site" evidence="16">
    <location>
        <position position="110"/>
    </location>
    <ligand>
        <name>DNA</name>
        <dbReference type="ChEBI" id="CHEBI:16991"/>
    </ligand>
</feature>
<evidence type="ECO:0000256" key="13">
    <source>
        <dbReference type="ARBA" id="ARBA00023295"/>
    </source>
</evidence>
<dbReference type="RefSeq" id="WP_096580879.1">
    <property type="nucleotide sequence ID" value="NZ_CAWNJS010000001.1"/>
</dbReference>
<keyword evidence="7 16" id="KW-0378">Hydrolase</keyword>
<dbReference type="EMBL" id="AP018248">
    <property type="protein sequence ID" value="BAZ01354.1"/>
    <property type="molecule type" value="Genomic_DNA"/>
</dbReference>
<evidence type="ECO:0000259" key="17">
    <source>
        <dbReference type="PROSITE" id="PS51066"/>
    </source>
</evidence>
<dbReference type="InterPro" id="IPR012319">
    <property type="entry name" value="FPG_cat"/>
</dbReference>
<evidence type="ECO:0000256" key="1">
    <source>
        <dbReference type="ARBA" id="ARBA00001668"/>
    </source>
</evidence>
<dbReference type="SUPFAM" id="SSF81624">
    <property type="entry name" value="N-terminal domain of MutM-like DNA repair proteins"/>
    <property type="match status" value="1"/>
</dbReference>
<dbReference type="KEGG" id="ttq:NIES37_53530"/>
<dbReference type="Gene3D" id="1.10.8.50">
    <property type="match status" value="1"/>
</dbReference>
<evidence type="ECO:0000256" key="7">
    <source>
        <dbReference type="ARBA" id="ARBA00022801"/>
    </source>
</evidence>
<keyword evidence="12 16" id="KW-0511">Multifunctional enzyme</keyword>
<comment type="subunit">
    <text evidence="3 16">Monomer.</text>
</comment>
<feature type="active site" description="Proton donor" evidence="16">
    <location>
        <position position="3"/>
    </location>
</feature>
<keyword evidence="20" id="KW-1185">Reference proteome</keyword>
<evidence type="ECO:0000256" key="14">
    <source>
        <dbReference type="ARBA" id="ARBA00044632"/>
    </source>
</evidence>
<dbReference type="GO" id="GO:0006284">
    <property type="term" value="P:base-excision repair"/>
    <property type="evidence" value="ECO:0007669"/>
    <property type="project" value="InterPro"/>
</dbReference>
<evidence type="ECO:0000256" key="5">
    <source>
        <dbReference type="ARBA" id="ARBA00022763"/>
    </source>
</evidence>
<dbReference type="HAMAP" id="MF_00103">
    <property type="entry name" value="Fapy_DNA_glycosyl"/>
    <property type="match status" value="1"/>
</dbReference>
<comment type="function">
    <text evidence="16">Involved in base excision repair of DNA damaged by oxidation or by mutagenic agents. Acts as DNA glycosylase that recognizes and removes damaged bases. Has a preference for oxidized purines, such as 7,8-dihydro-8-oxoguanine (8-oxoG). Has AP (apurinic/apyrimidinic) lyase activity and introduces nicks in the DNA strand. Cleaves the DNA backbone by beta-delta elimination to generate a single-strand break at the site of the removed base with both 3'- and 5'-phosphates.</text>
</comment>
<gene>
    <name evidence="16" type="primary">mutM</name>
    <name evidence="16" type="synonym">fpg</name>
    <name evidence="19" type="ORF">NIES37_53530</name>
</gene>
<evidence type="ECO:0000313" key="20">
    <source>
        <dbReference type="Proteomes" id="UP000218785"/>
    </source>
</evidence>